<protein>
    <recommendedName>
        <fullName evidence="1">ISXO2-like transposase domain-containing protein</fullName>
    </recommendedName>
</protein>
<reference evidence="2" key="2">
    <citation type="journal article" date="2023" name="Infect Dis Poverty">
        <title>Chromosome-scale genome of the human blood fluke Schistosoma mekongi and its implications for public health.</title>
        <authorList>
            <person name="Zhou M."/>
            <person name="Xu L."/>
            <person name="Xu D."/>
            <person name="Chen W."/>
            <person name="Khan J."/>
            <person name="Hu Y."/>
            <person name="Huang H."/>
            <person name="Wei H."/>
            <person name="Zhang Y."/>
            <person name="Chusongsang P."/>
            <person name="Tanasarnprasert K."/>
            <person name="Hu X."/>
            <person name="Limpanont Y."/>
            <person name="Lv Z."/>
        </authorList>
    </citation>
    <scope>NUCLEOTIDE SEQUENCE</scope>
    <source>
        <strain evidence="2">LV_2022a</strain>
    </source>
</reference>
<reference evidence="2" key="1">
    <citation type="submission" date="2022-04" db="EMBL/GenBank/DDBJ databases">
        <authorList>
            <person name="Xu L."/>
            <person name="Lv Z."/>
        </authorList>
    </citation>
    <scope>NUCLEOTIDE SEQUENCE</scope>
    <source>
        <strain evidence="2">LV_2022a</strain>
    </source>
</reference>
<dbReference type="InterPro" id="IPR053164">
    <property type="entry name" value="IS1016-like_transposase"/>
</dbReference>
<name>A0AAE1ZBP7_SCHME</name>
<dbReference type="PANTHER" id="PTHR47163:SF2">
    <property type="entry name" value="SI:DKEY-17M8.2"/>
    <property type="match status" value="1"/>
</dbReference>
<keyword evidence="3" id="KW-1185">Reference proteome</keyword>
<dbReference type="AlphaFoldDB" id="A0AAE1ZBP7"/>
<dbReference type="Pfam" id="PF12762">
    <property type="entry name" value="DDE_Tnp_IS1595"/>
    <property type="match status" value="1"/>
</dbReference>
<accession>A0AAE1ZBP7</accession>
<evidence type="ECO:0000259" key="1">
    <source>
        <dbReference type="Pfam" id="PF12762"/>
    </source>
</evidence>
<dbReference type="Proteomes" id="UP001292079">
    <property type="component" value="Unassembled WGS sequence"/>
</dbReference>
<sequence length="127" mass="15081">MRNRALNKGHCERIRDKLATTLLELVEKHILSRTIIYSDNCKAYEPLSNMGYVHKVVVHKKHFVDPSTGVHTNNIESIWRRVRYHLRPYYGSQGRMLSIHVDEYLHKMHRGIKSAEFENNLHKFLMI</sequence>
<comment type="caution">
    <text evidence="2">The sequence shown here is derived from an EMBL/GenBank/DDBJ whole genome shotgun (WGS) entry which is preliminary data.</text>
</comment>
<dbReference type="EMBL" id="JALJAT010000004">
    <property type="protein sequence ID" value="KAK4470758.1"/>
    <property type="molecule type" value="Genomic_DNA"/>
</dbReference>
<feature type="domain" description="ISXO2-like transposase" evidence="1">
    <location>
        <begin position="5"/>
        <end position="108"/>
    </location>
</feature>
<evidence type="ECO:0000313" key="2">
    <source>
        <dbReference type="EMBL" id="KAK4470758.1"/>
    </source>
</evidence>
<evidence type="ECO:0000313" key="3">
    <source>
        <dbReference type="Proteomes" id="UP001292079"/>
    </source>
</evidence>
<dbReference type="InterPro" id="IPR024445">
    <property type="entry name" value="Tnp_ISXO2-like"/>
</dbReference>
<dbReference type="PANTHER" id="PTHR47163">
    <property type="entry name" value="DDE_TNP_IS1595 DOMAIN-CONTAINING PROTEIN"/>
    <property type="match status" value="1"/>
</dbReference>
<organism evidence="2 3">
    <name type="scientific">Schistosoma mekongi</name>
    <name type="common">Parasitic worm</name>
    <dbReference type="NCBI Taxonomy" id="38744"/>
    <lineage>
        <taxon>Eukaryota</taxon>
        <taxon>Metazoa</taxon>
        <taxon>Spiralia</taxon>
        <taxon>Lophotrochozoa</taxon>
        <taxon>Platyhelminthes</taxon>
        <taxon>Trematoda</taxon>
        <taxon>Digenea</taxon>
        <taxon>Strigeidida</taxon>
        <taxon>Schistosomatoidea</taxon>
        <taxon>Schistosomatidae</taxon>
        <taxon>Schistosoma</taxon>
    </lineage>
</organism>
<gene>
    <name evidence="2" type="ORF">MN116_005645</name>
</gene>
<proteinExistence type="predicted"/>